<protein>
    <submittedName>
        <fullName evidence="1">Uncharacterized protein</fullName>
    </submittedName>
</protein>
<dbReference type="EMBL" id="JAGGJR010000011">
    <property type="protein sequence ID" value="MBP1875577.1"/>
    <property type="molecule type" value="Genomic_DNA"/>
</dbReference>
<comment type="caution">
    <text evidence="1">The sequence shown here is derived from an EMBL/GenBank/DDBJ whole genome shotgun (WGS) entry which is preliminary data.</text>
</comment>
<proteinExistence type="predicted"/>
<organism evidence="1 2">
    <name type="scientific">Ensifer adhaerens</name>
    <name type="common">Sinorhizobium morelense</name>
    <dbReference type="NCBI Taxonomy" id="106592"/>
    <lineage>
        <taxon>Bacteria</taxon>
        <taxon>Pseudomonadati</taxon>
        <taxon>Pseudomonadota</taxon>
        <taxon>Alphaproteobacteria</taxon>
        <taxon>Hyphomicrobiales</taxon>
        <taxon>Rhizobiaceae</taxon>
        <taxon>Sinorhizobium/Ensifer group</taxon>
        <taxon>Ensifer</taxon>
    </lineage>
</organism>
<accession>A0ACC5T382</accession>
<evidence type="ECO:0000313" key="2">
    <source>
        <dbReference type="Proteomes" id="UP000823773"/>
    </source>
</evidence>
<reference evidence="1" key="1">
    <citation type="submission" date="2021-03" db="EMBL/GenBank/DDBJ databases">
        <title>Genomic Encyclopedia of Type Strains, Phase IV (KMG-IV): sequencing the most valuable type-strain genomes for metagenomic binning, comparative biology and taxonomic classification.</title>
        <authorList>
            <person name="Goeker M."/>
        </authorList>
    </citation>
    <scope>NUCLEOTIDE SEQUENCE</scope>
    <source>
        <strain evidence="1">DSM 18131</strain>
    </source>
</reference>
<dbReference type="Proteomes" id="UP000823773">
    <property type="component" value="Unassembled WGS sequence"/>
</dbReference>
<gene>
    <name evidence="1" type="ORF">J2Z19_005313</name>
</gene>
<sequence length="91" mass="9896">MDLPTSQHRFAGSAFDDHAGGLGADQCAWRLDCRQGGIACRTEAEIDKPHDGKTLGDLDVHALAFKQDAQRKMVVRAGDSVDFRKASHGFL</sequence>
<evidence type="ECO:0000313" key="1">
    <source>
        <dbReference type="EMBL" id="MBP1875577.1"/>
    </source>
</evidence>
<name>A0ACC5T382_ENSAD</name>
<keyword evidence="2" id="KW-1185">Reference proteome</keyword>